<accession>A0A1B0AXJ1</accession>
<dbReference type="AlphaFoldDB" id="A0A1B0AXJ1"/>
<protein>
    <submittedName>
        <fullName evidence="1">Uncharacterized protein</fullName>
    </submittedName>
</protein>
<keyword evidence="2" id="KW-1185">Reference proteome</keyword>
<dbReference type="EMBL" id="JXJN01005276">
    <property type="status" value="NOT_ANNOTATED_CDS"/>
    <property type="molecule type" value="Genomic_DNA"/>
</dbReference>
<organism evidence="1 2">
    <name type="scientific">Glossina palpalis gambiensis</name>
    <dbReference type="NCBI Taxonomy" id="67801"/>
    <lineage>
        <taxon>Eukaryota</taxon>
        <taxon>Metazoa</taxon>
        <taxon>Ecdysozoa</taxon>
        <taxon>Arthropoda</taxon>
        <taxon>Hexapoda</taxon>
        <taxon>Insecta</taxon>
        <taxon>Pterygota</taxon>
        <taxon>Neoptera</taxon>
        <taxon>Endopterygota</taxon>
        <taxon>Diptera</taxon>
        <taxon>Brachycera</taxon>
        <taxon>Muscomorpha</taxon>
        <taxon>Hippoboscoidea</taxon>
        <taxon>Glossinidae</taxon>
        <taxon>Glossina</taxon>
    </lineage>
</organism>
<sequence>MKRGDLGIDELNTNDMLITKQVKKPTFLTDTGRMEQFHGVGNLSSMEQVILENKENLDPQAIKSNTADGCMKNQKHNNSIEVRLPVSPIEVDAAGKHSIHNGNRKPTLINYENKDHTKLSANLHRPLLFCH</sequence>
<evidence type="ECO:0000313" key="2">
    <source>
        <dbReference type="Proteomes" id="UP000092460"/>
    </source>
</evidence>
<name>A0A1B0AXJ1_9MUSC</name>
<reference evidence="1" key="2">
    <citation type="submission" date="2020-05" db="UniProtKB">
        <authorList>
            <consortium name="EnsemblMetazoa"/>
        </authorList>
    </citation>
    <scope>IDENTIFICATION</scope>
    <source>
        <strain evidence="1">IAEA</strain>
    </source>
</reference>
<reference evidence="2" key="1">
    <citation type="submission" date="2015-01" db="EMBL/GenBank/DDBJ databases">
        <authorList>
            <person name="Aksoy S."/>
            <person name="Warren W."/>
            <person name="Wilson R.K."/>
        </authorList>
    </citation>
    <scope>NUCLEOTIDE SEQUENCE [LARGE SCALE GENOMIC DNA]</scope>
    <source>
        <strain evidence="2">IAEA</strain>
    </source>
</reference>
<dbReference type="EnsemblMetazoa" id="GPPI012030-RA">
    <property type="protein sequence ID" value="GPPI012030-PA"/>
    <property type="gene ID" value="GPPI012030"/>
</dbReference>
<dbReference type="VEuPathDB" id="VectorBase:GPPI012030"/>
<dbReference type="STRING" id="67801.A0A1B0AXJ1"/>
<evidence type="ECO:0000313" key="1">
    <source>
        <dbReference type="EnsemblMetazoa" id="GPPI012030-PA"/>
    </source>
</evidence>
<dbReference type="Proteomes" id="UP000092460">
    <property type="component" value="Unassembled WGS sequence"/>
</dbReference>
<proteinExistence type="predicted"/>